<organism evidence="1 3">
    <name type="scientific">Thermococcus paralvinellae</name>
    <dbReference type="NCBI Taxonomy" id="582419"/>
    <lineage>
        <taxon>Archaea</taxon>
        <taxon>Methanobacteriati</taxon>
        <taxon>Methanobacteriota</taxon>
        <taxon>Thermococci</taxon>
        <taxon>Thermococcales</taxon>
        <taxon>Thermococcaceae</taxon>
        <taxon>Thermococcus</taxon>
    </lineage>
</organism>
<evidence type="ECO:0000313" key="3">
    <source>
        <dbReference type="Proteomes" id="UP000649326"/>
    </source>
</evidence>
<accession>A0A832ZG71</accession>
<protein>
    <submittedName>
        <fullName evidence="1">Uncharacterized protein</fullName>
    </submittedName>
</protein>
<evidence type="ECO:0000313" key="1">
    <source>
        <dbReference type="EMBL" id="HIP75523.1"/>
    </source>
</evidence>
<comment type="caution">
    <text evidence="1">The sequence shown here is derived from an EMBL/GenBank/DDBJ whole genome shotgun (WGS) entry which is preliminary data.</text>
</comment>
<dbReference type="EMBL" id="DQUG01000212">
    <property type="protein sequence ID" value="HIP75523.1"/>
    <property type="molecule type" value="Genomic_DNA"/>
</dbReference>
<gene>
    <name evidence="1" type="ORF">EYH13_05275</name>
    <name evidence="2" type="ORF">EYH24_01715</name>
</gene>
<proteinExistence type="predicted"/>
<reference evidence="1" key="1">
    <citation type="journal article" date="2020" name="ISME J.">
        <title>Gammaproteobacteria mediating utilization of methyl-, sulfur- and petroleum organic compounds in deep ocean hydrothermal plumes.</title>
        <authorList>
            <person name="Zhou Z."/>
            <person name="Liu Y."/>
            <person name="Pan J."/>
            <person name="Cron B.R."/>
            <person name="Toner B.M."/>
            <person name="Anantharaman K."/>
            <person name="Breier J.A."/>
            <person name="Dick G.J."/>
            <person name="Li M."/>
        </authorList>
    </citation>
    <scope>NUCLEOTIDE SEQUENCE</scope>
    <source>
        <strain evidence="1">SZUA-1451</strain>
        <strain evidence="2">SZUA-1476</strain>
    </source>
</reference>
<dbReference type="Proteomes" id="UP000653692">
    <property type="component" value="Unassembled WGS sequence"/>
</dbReference>
<dbReference type="AlphaFoldDB" id="A0A832ZG71"/>
<dbReference type="Proteomes" id="UP000649326">
    <property type="component" value="Unassembled WGS sequence"/>
</dbReference>
<evidence type="ECO:0000313" key="2">
    <source>
        <dbReference type="EMBL" id="HIP88694.1"/>
    </source>
</evidence>
<sequence>MFVIQPGSKSAKAGALVIETCPLNDFKVILPQNPLQKPETRTMMPWYVRVSSPNGDCGAPFLLKALQ</sequence>
<name>A0A832ZG71_9EURY</name>
<dbReference type="EMBL" id="DQUR01000060">
    <property type="protein sequence ID" value="HIP88694.1"/>
    <property type="molecule type" value="Genomic_DNA"/>
</dbReference>